<dbReference type="InterPro" id="IPR036758">
    <property type="entry name" value="At5g01610-like"/>
</dbReference>
<dbReference type="EMBL" id="JAGGNH010000002">
    <property type="protein sequence ID" value="KAJ0982729.1"/>
    <property type="molecule type" value="Genomic_DNA"/>
</dbReference>
<feature type="chain" id="PRO_5039425528" evidence="1">
    <location>
        <begin position="28"/>
        <end position="298"/>
    </location>
</feature>
<keyword evidence="3" id="KW-1185">Reference proteome</keyword>
<dbReference type="AlphaFoldDB" id="A0A9D5HN27"/>
<reference evidence="2" key="1">
    <citation type="submission" date="2021-03" db="EMBL/GenBank/DDBJ databases">
        <authorList>
            <person name="Li Z."/>
            <person name="Yang C."/>
        </authorList>
    </citation>
    <scope>NUCLEOTIDE SEQUENCE</scope>
    <source>
        <strain evidence="2">Dzin_1.0</strain>
        <tissue evidence="2">Leaf</tissue>
    </source>
</reference>
<organism evidence="2 3">
    <name type="scientific">Dioscorea zingiberensis</name>
    <dbReference type="NCBI Taxonomy" id="325984"/>
    <lineage>
        <taxon>Eukaryota</taxon>
        <taxon>Viridiplantae</taxon>
        <taxon>Streptophyta</taxon>
        <taxon>Embryophyta</taxon>
        <taxon>Tracheophyta</taxon>
        <taxon>Spermatophyta</taxon>
        <taxon>Magnoliopsida</taxon>
        <taxon>Liliopsida</taxon>
        <taxon>Dioscoreales</taxon>
        <taxon>Dioscoreaceae</taxon>
        <taxon>Dioscorea</taxon>
    </lineage>
</organism>
<feature type="signal peptide" evidence="1">
    <location>
        <begin position="1"/>
        <end position="27"/>
    </location>
</feature>
<dbReference type="OrthoDB" id="622488at2759"/>
<dbReference type="InterPro" id="IPR007493">
    <property type="entry name" value="DUF538"/>
</dbReference>
<gene>
    <name evidence="2" type="ORF">J5N97_010984</name>
</gene>
<reference evidence="2" key="2">
    <citation type="journal article" date="2022" name="Hortic Res">
        <title>The genome of Dioscorea zingiberensis sheds light on the biosynthesis, origin and evolution of the medicinally important diosgenin saponins.</title>
        <authorList>
            <person name="Li Y."/>
            <person name="Tan C."/>
            <person name="Li Z."/>
            <person name="Guo J."/>
            <person name="Li S."/>
            <person name="Chen X."/>
            <person name="Wang C."/>
            <person name="Dai X."/>
            <person name="Yang H."/>
            <person name="Song W."/>
            <person name="Hou L."/>
            <person name="Xu J."/>
            <person name="Tong Z."/>
            <person name="Xu A."/>
            <person name="Yuan X."/>
            <person name="Wang W."/>
            <person name="Yang Q."/>
            <person name="Chen L."/>
            <person name="Sun Z."/>
            <person name="Wang K."/>
            <person name="Pan B."/>
            <person name="Chen J."/>
            <person name="Bao Y."/>
            <person name="Liu F."/>
            <person name="Qi X."/>
            <person name="Gang D.R."/>
            <person name="Wen J."/>
            <person name="Li J."/>
        </authorList>
    </citation>
    <scope>NUCLEOTIDE SEQUENCE</scope>
    <source>
        <strain evidence="2">Dzin_1.0</strain>
    </source>
</reference>
<dbReference type="Gene3D" id="2.30.240.10">
    <property type="entry name" value="At5g01610-like"/>
    <property type="match status" value="2"/>
</dbReference>
<sequence length="298" mass="32977">MLFVFSKPLLLLLLLSVAGGLFRAALASSPEPTSNGTTIYDLLPKFGLPPGLLPDTVINFILSDNGSFVINLAGPCYVEFEYLTYYEPRITGTVHYGSIDDLKGIQVRRFLIWFDVNSIRVDLPPADFIYFQVGWITRKLTVGQFETVHSCRDNALGFGRIKDAAERVIQILSKYGLPQGLLPDTVEHYSLSSNGDFVVELRDPCYVHFSTLAYYEKTIKGNLEYGRISGLSGIQVKKLFIWVSVTEIVAHPNDGTVEFEVGFLSQSLPVSEFEAIPTCKSKAGTSCRGVESLPISDV</sequence>
<evidence type="ECO:0000313" key="2">
    <source>
        <dbReference type="EMBL" id="KAJ0982729.1"/>
    </source>
</evidence>
<dbReference type="PANTHER" id="PTHR31676">
    <property type="entry name" value="T31J12.3 PROTEIN-RELATED"/>
    <property type="match status" value="1"/>
</dbReference>
<dbReference type="PANTHER" id="PTHR31676:SF96">
    <property type="entry name" value="EXPRESSED PROTEIN"/>
    <property type="match status" value="1"/>
</dbReference>
<dbReference type="SUPFAM" id="SSF141562">
    <property type="entry name" value="At5g01610-like"/>
    <property type="match status" value="2"/>
</dbReference>
<evidence type="ECO:0000313" key="3">
    <source>
        <dbReference type="Proteomes" id="UP001085076"/>
    </source>
</evidence>
<evidence type="ECO:0000256" key="1">
    <source>
        <dbReference type="SAM" id="SignalP"/>
    </source>
</evidence>
<protein>
    <submittedName>
        <fullName evidence="2">Uncharacterized protein</fullName>
    </submittedName>
</protein>
<comment type="caution">
    <text evidence="2">The sequence shown here is derived from an EMBL/GenBank/DDBJ whole genome shotgun (WGS) entry which is preliminary data.</text>
</comment>
<dbReference type="Proteomes" id="UP001085076">
    <property type="component" value="Miscellaneous, Linkage group lg02"/>
</dbReference>
<name>A0A9D5HN27_9LILI</name>
<dbReference type="Pfam" id="PF04398">
    <property type="entry name" value="DUF538"/>
    <property type="match status" value="2"/>
</dbReference>
<keyword evidence="1" id="KW-0732">Signal</keyword>
<accession>A0A9D5HN27</accession>
<proteinExistence type="predicted"/>